<keyword evidence="1" id="KW-0472">Membrane</keyword>
<evidence type="ECO:0008006" key="4">
    <source>
        <dbReference type="Google" id="ProtNLM"/>
    </source>
</evidence>
<gene>
    <name evidence="2" type="ORF">H9729_03510</name>
</gene>
<keyword evidence="1" id="KW-1133">Transmembrane helix</keyword>
<dbReference type="Pfam" id="PF09578">
    <property type="entry name" value="Spore_YabQ"/>
    <property type="match status" value="1"/>
</dbReference>
<dbReference type="EMBL" id="DXCQ01000028">
    <property type="protein sequence ID" value="HIY96731.1"/>
    <property type="molecule type" value="Genomic_DNA"/>
</dbReference>
<dbReference type="NCBIfam" id="TIGR02893">
    <property type="entry name" value="spore_yabQ"/>
    <property type="match status" value="1"/>
</dbReference>
<dbReference type="Proteomes" id="UP000886750">
    <property type="component" value="Unassembled WGS sequence"/>
</dbReference>
<comment type="caution">
    <text evidence="2">The sequence shown here is derived from an EMBL/GenBank/DDBJ whole genome shotgun (WGS) entry which is preliminary data.</text>
</comment>
<reference evidence="2" key="2">
    <citation type="submission" date="2021-04" db="EMBL/GenBank/DDBJ databases">
        <authorList>
            <person name="Gilroy R."/>
        </authorList>
    </citation>
    <scope>NUCLEOTIDE SEQUENCE</scope>
    <source>
        <strain evidence="2">1345</strain>
    </source>
</reference>
<protein>
    <recommendedName>
        <fullName evidence="4">Spore cortex biosynthesis protein YabQ</fullName>
    </recommendedName>
</protein>
<sequence>MNTVNQICVLLACMASGIASGSVFELNCLVCRFVKNRAARIAADVLFFALFGVLFVACCVVFRLPDFRPYMFLAALAGLLLYGKSLHRIVAFFSAKLYNSFRRACKAKAKRAASYNERGKIQENRRRRYGRGSYTVRHFARLYDLSTDRHFRAKEPHRGAATAVRRMV</sequence>
<accession>A0A9D1ZWJ3</accession>
<reference evidence="2" key="1">
    <citation type="journal article" date="2021" name="PeerJ">
        <title>Extensive microbial diversity within the chicken gut microbiome revealed by metagenomics and culture.</title>
        <authorList>
            <person name="Gilroy R."/>
            <person name="Ravi A."/>
            <person name="Getino M."/>
            <person name="Pursley I."/>
            <person name="Horton D.L."/>
            <person name="Alikhan N.F."/>
            <person name="Baker D."/>
            <person name="Gharbi K."/>
            <person name="Hall N."/>
            <person name="Watson M."/>
            <person name="Adriaenssens E.M."/>
            <person name="Foster-Nyarko E."/>
            <person name="Jarju S."/>
            <person name="Secka A."/>
            <person name="Antonio M."/>
            <person name="Oren A."/>
            <person name="Chaudhuri R.R."/>
            <person name="La Ragione R."/>
            <person name="Hildebrand F."/>
            <person name="Pallen M.J."/>
        </authorList>
    </citation>
    <scope>NUCLEOTIDE SEQUENCE</scope>
    <source>
        <strain evidence="2">1345</strain>
    </source>
</reference>
<evidence type="ECO:0000313" key="3">
    <source>
        <dbReference type="Proteomes" id="UP000886750"/>
    </source>
</evidence>
<feature type="transmembrane region" description="Helical" evidence="1">
    <location>
        <begin position="41"/>
        <end position="64"/>
    </location>
</feature>
<evidence type="ECO:0000256" key="1">
    <source>
        <dbReference type="SAM" id="Phobius"/>
    </source>
</evidence>
<feature type="transmembrane region" description="Helical" evidence="1">
    <location>
        <begin position="6"/>
        <end position="29"/>
    </location>
</feature>
<dbReference type="InterPro" id="IPR019074">
    <property type="entry name" value="YabQ"/>
</dbReference>
<dbReference type="AlphaFoldDB" id="A0A9D1ZWJ3"/>
<name>A0A9D1ZWJ3_9FIRM</name>
<evidence type="ECO:0000313" key="2">
    <source>
        <dbReference type="EMBL" id="HIY96731.1"/>
    </source>
</evidence>
<feature type="transmembrane region" description="Helical" evidence="1">
    <location>
        <begin position="70"/>
        <end position="93"/>
    </location>
</feature>
<proteinExistence type="predicted"/>
<organism evidence="2 3">
    <name type="scientific">Candidatus Borkfalkia excrementigallinarum</name>
    <dbReference type="NCBI Taxonomy" id="2838506"/>
    <lineage>
        <taxon>Bacteria</taxon>
        <taxon>Bacillati</taxon>
        <taxon>Bacillota</taxon>
        <taxon>Clostridia</taxon>
        <taxon>Christensenellales</taxon>
        <taxon>Christensenellaceae</taxon>
        <taxon>Candidatus Borkfalkia</taxon>
    </lineage>
</organism>
<keyword evidence="1" id="KW-0812">Transmembrane</keyword>